<dbReference type="FunFam" id="3.10.20.30:FF:000013">
    <property type="entry name" value="Adrenodoxin, mitochondrial"/>
    <property type="match status" value="1"/>
</dbReference>
<evidence type="ECO:0000256" key="12">
    <source>
        <dbReference type="ARBA" id="ARBA00034078"/>
    </source>
</evidence>
<dbReference type="InterPro" id="IPR001055">
    <property type="entry name" value="Adrenodoxin-like"/>
</dbReference>
<evidence type="ECO:0000256" key="7">
    <source>
        <dbReference type="ARBA" id="ARBA00023004"/>
    </source>
</evidence>
<dbReference type="Gene3D" id="3.10.20.30">
    <property type="match status" value="1"/>
</dbReference>
<dbReference type="InterPro" id="IPR001041">
    <property type="entry name" value="2Fe-2S_ferredoxin-type"/>
</dbReference>
<dbReference type="AlphaFoldDB" id="A0A0N7ZDN7"/>
<evidence type="ECO:0000256" key="6">
    <source>
        <dbReference type="ARBA" id="ARBA00022982"/>
    </source>
</evidence>
<comment type="cofactor">
    <cofactor evidence="12">
        <name>[2Fe-2S] cluster</name>
        <dbReference type="ChEBI" id="CHEBI:190135"/>
    </cofactor>
</comment>
<dbReference type="PANTHER" id="PTHR23426">
    <property type="entry name" value="FERREDOXIN/ADRENODOXIN"/>
    <property type="match status" value="1"/>
</dbReference>
<dbReference type="PRINTS" id="PR00355">
    <property type="entry name" value="ADRENODOXIN"/>
</dbReference>
<dbReference type="GO" id="GO:0045998">
    <property type="term" value="P:positive regulation of ecdysteroid biosynthetic process"/>
    <property type="evidence" value="ECO:0007669"/>
    <property type="project" value="UniProtKB-ARBA"/>
</dbReference>
<evidence type="ECO:0000259" key="14">
    <source>
        <dbReference type="PROSITE" id="PS51085"/>
    </source>
</evidence>
<dbReference type="GO" id="GO:0051537">
    <property type="term" value="F:2 iron, 2 sulfur cluster binding"/>
    <property type="evidence" value="ECO:0007669"/>
    <property type="project" value="UniProtKB-KW"/>
</dbReference>
<comment type="function">
    <text evidence="13">Required for ecdysteroidogenesis in the prothoracic gland which is necessary for larval to pupal transition.</text>
</comment>
<keyword evidence="11" id="KW-0755">Steroidogenesis</keyword>
<dbReference type="GO" id="GO:0046872">
    <property type="term" value="F:metal ion binding"/>
    <property type="evidence" value="ECO:0007669"/>
    <property type="project" value="UniProtKB-KW"/>
</dbReference>
<evidence type="ECO:0000313" key="15">
    <source>
        <dbReference type="EMBL" id="JAI67760.1"/>
    </source>
</evidence>
<evidence type="ECO:0000256" key="2">
    <source>
        <dbReference type="ARBA" id="ARBA00010914"/>
    </source>
</evidence>
<keyword evidence="10" id="KW-0443">Lipid metabolism</keyword>
<feature type="domain" description="2Fe-2S ferredoxin-type" evidence="14">
    <location>
        <begin position="47"/>
        <end position="152"/>
    </location>
</feature>
<keyword evidence="10" id="KW-0753">Steroid metabolism</keyword>
<dbReference type="GO" id="GO:0005739">
    <property type="term" value="C:mitochondrion"/>
    <property type="evidence" value="ECO:0007669"/>
    <property type="project" value="UniProtKB-SubCell"/>
</dbReference>
<dbReference type="SUPFAM" id="SSF54292">
    <property type="entry name" value="2Fe-2S ferredoxin-like"/>
    <property type="match status" value="1"/>
</dbReference>
<proteinExistence type="inferred from homology"/>
<name>A0A0N7ZDN7_SCYOL</name>
<dbReference type="InterPro" id="IPR018298">
    <property type="entry name" value="Adrenodoxin_Fe-S_BS"/>
</dbReference>
<keyword evidence="8" id="KW-0411">Iron-sulfur</keyword>
<dbReference type="EMBL" id="GDRN01023871">
    <property type="protein sequence ID" value="JAI67760.1"/>
    <property type="molecule type" value="Transcribed_RNA"/>
</dbReference>
<dbReference type="GO" id="GO:0006694">
    <property type="term" value="P:steroid biosynthetic process"/>
    <property type="evidence" value="ECO:0007669"/>
    <property type="project" value="UniProtKB-KW"/>
</dbReference>
<accession>A0A0N7ZDN7</accession>
<evidence type="ECO:0000256" key="4">
    <source>
        <dbReference type="ARBA" id="ARBA00022714"/>
    </source>
</evidence>
<sequence>MALSSLVSSGVLLRGLCRLTLPRLSAVAPSRVPFCASTAARAQKEWIEVTYQKADGTSYTVQGKEGDNLLDVAINNDLDLDGFGACEGTLACSTCHLVFKKEDFDNIEEICTDEELDMLDLAYGLTDESRLGCQVCLNKKLNGITVKVPEGVADARTA</sequence>
<evidence type="ECO:0000256" key="1">
    <source>
        <dbReference type="ARBA" id="ARBA00004173"/>
    </source>
</evidence>
<evidence type="ECO:0000256" key="5">
    <source>
        <dbReference type="ARBA" id="ARBA00022723"/>
    </source>
</evidence>
<evidence type="ECO:0000256" key="9">
    <source>
        <dbReference type="ARBA" id="ARBA00023128"/>
    </source>
</evidence>
<keyword evidence="6" id="KW-0249">Electron transport</keyword>
<dbReference type="PROSITE" id="PS51085">
    <property type="entry name" value="2FE2S_FER_2"/>
    <property type="match status" value="1"/>
</dbReference>
<evidence type="ECO:0000256" key="11">
    <source>
        <dbReference type="ARBA" id="ARBA00023250"/>
    </source>
</evidence>
<reference evidence="15" key="1">
    <citation type="submission" date="2015-09" db="EMBL/GenBank/DDBJ databases">
        <title>Scylla olivacea transcriptome.</title>
        <authorList>
            <person name="Ikhwanuddin M."/>
        </authorList>
    </citation>
    <scope>NUCLEOTIDE SEQUENCE</scope>
</reference>
<evidence type="ECO:0000256" key="3">
    <source>
        <dbReference type="ARBA" id="ARBA00022448"/>
    </source>
</evidence>
<keyword evidence="5" id="KW-0479">Metal-binding</keyword>
<comment type="similarity">
    <text evidence="2">Belongs to the adrenodoxin/putidaredoxin family.</text>
</comment>
<dbReference type="PANTHER" id="PTHR23426:SF76">
    <property type="entry name" value="ADRENODOXIN-LIKE PROTEIN 2, MITOCHONDRIAL"/>
    <property type="match status" value="1"/>
</dbReference>
<evidence type="ECO:0000256" key="8">
    <source>
        <dbReference type="ARBA" id="ARBA00023014"/>
    </source>
</evidence>
<dbReference type="PROSITE" id="PS00814">
    <property type="entry name" value="ADX"/>
    <property type="match status" value="1"/>
</dbReference>
<dbReference type="Pfam" id="PF00111">
    <property type="entry name" value="Fer2"/>
    <property type="match status" value="1"/>
</dbReference>
<organism evidence="15">
    <name type="scientific">Scylla olivacea</name>
    <name type="common">Orange mud crab</name>
    <name type="synonym">Cancer olivacea</name>
    <dbReference type="NCBI Taxonomy" id="85551"/>
    <lineage>
        <taxon>Eukaryota</taxon>
        <taxon>Metazoa</taxon>
        <taxon>Ecdysozoa</taxon>
        <taxon>Arthropoda</taxon>
        <taxon>Crustacea</taxon>
        <taxon>Multicrustacea</taxon>
        <taxon>Malacostraca</taxon>
        <taxon>Eumalacostraca</taxon>
        <taxon>Eucarida</taxon>
        <taxon>Decapoda</taxon>
        <taxon>Pleocyemata</taxon>
        <taxon>Brachyura</taxon>
        <taxon>Eubrachyura</taxon>
        <taxon>Portunoidea</taxon>
        <taxon>Portunidae</taxon>
        <taxon>Portuninae</taxon>
        <taxon>Scylla</taxon>
    </lineage>
</organism>
<keyword evidence="4" id="KW-0001">2Fe-2S</keyword>
<dbReference type="InterPro" id="IPR012675">
    <property type="entry name" value="Beta-grasp_dom_sf"/>
</dbReference>
<comment type="subcellular location">
    <subcellularLocation>
        <location evidence="1">Mitochondrion</location>
    </subcellularLocation>
</comment>
<protein>
    <recommendedName>
        <fullName evidence="14">2Fe-2S ferredoxin-type domain-containing protein</fullName>
    </recommendedName>
</protein>
<keyword evidence="7" id="KW-0408">Iron</keyword>
<evidence type="ECO:0000256" key="13">
    <source>
        <dbReference type="ARBA" id="ARBA00054507"/>
    </source>
</evidence>
<keyword evidence="9" id="KW-0496">Mitochondrion</keyword>
<keyword evidence="3" id="KW-0813">Transport</keyword>
<dbReference type="GO" id="GO:0009055">
    <property type="term" value="F:electron transfer activity"/>
    <property type="evidence" value="ECO:0007669"/>
    <property type="project" value="TreeGrafter"/>
</dbReference>
<dbReference type="InterPro" id="IPR036010">
    <property type="entry name" value="2Fe-2S_ferredoxin-like_sf"/>
</dbReference>
<dbReference type="GO" id="GO:0140647">
    <property type="term" value="P:P450-containing electron transport chain"/>
    <property type="evidence" value="ECO:0007669"/>
    <property type="project" value="InterPro"/>
</dbReference>
<evidence type="ECO:0000256" key="10">
    <source>
        <dbReference type="ARBA" id="ARBA00023221"/>
    </source>
</evidence>